<evidence type="ECO:0000313" key="1">
    <source>
        <dbReference type="EMBL" id="MPM21988.1"/>
    </source>
</evidence>
<name>A0A644Y1U3_9ZZZZ</name>
<dbReference type="AlphaFoldDB" id="A0A644Y1U3"/>
<sequence length="77" mass="8526">MNYSGVSGGDCSVITGSHCSGIGGDEWTTRACVHEAIAKSCNNRQFHIERPKQRCLLIVIFHIDFLNHKVINLLISL</sequence>
<organism evidence="1">
    <name type="scientific">bioreactor metagenome</name>
    <dbReference type="NCBI Taxonomy" id="1076179"/>
    <lineage>
        <taxon>unclassified sequences</taxon>
        <taxon>metagenomes</taxon>
        <taxon>ecological metagenomes</taxon>
    </lineage>
</organism>
<accession>A0A644Y1U3</accession>
<comment type="caution">
    <text evidence="1">The sequence shown here is derived from an EMBL/GenBank/DDBJ whole genome shotgun (WGS) entry which is preliminary data.</text>
</comment>
<reference evidence="1" key="1">
    <citation type="submission" date="2019-08" db="EMBL/GenBank/DDBJ databases">
        <authorList>
            <person name="Kucharzyk K."/>
            <person name="Murdoch R.W."/>
            <person name="Higgins S."/>
            <person name="Loffler F."/>
        </authorList>
    </citation>
    <scope>NUCLEOTIDE SEQUENCE</scope>
</reference>
<proteinExistence type="predicted"/>
<protein>
    <submittedName>
        <fullName evidence="1">Uncharacterized protein</fullName>
    </submittedName>
</protein>
<dbReference type="EMBL" id="VSSQ01003711">
    <property type="protein sequence ID" value="MPM21988.1"/>
    <property type="molecule type" value="Genomic_DNA"/>
</dbReference>
<gene>
    <name evidence="1" type="ORF">SDC9_68438</name>
</gene>